<dbReference type="OrthoDB" id="10390160at2759"/>
<dbReference type="AlphaFoldDB" id="A0A2H3DAF2"/>
<dbReference type="Proteomes" id="UP000217790">
    <property type="component" value="Unassembled WGS sequence"/>
</dbReference>
<feature type="region of interest" description="Disordered" evidence="1">
    <location>
        <begin position="315"/>
        <end position="413"/>
    </location>
</feature>
<name>A0A2H3DAF2_ARMGA</name>
<gene>
    <name evidence="2" type="ORF">ARMGADRAFT_1169703</name>
</gene>
<proteinExistence type="predicted"/>
<dbReference type="EMBL" id="KZ293692">
    <property type="protein sequence ID" value="PBK85253.1"/>
    <property type="molecule type" value="Genomic_DNA"/>
</dbReference>
<keyword evidence="3" id="KW-1185">Reference proteome</keyword>
<evidence type="ECO:0000313" key="3">
    <source>
        <dbReference type="Proteomes" id="UP000217790"/>
    </source>
</evidence>
<sequence length="413" mass="47013">MSIPFPAAQPPTLDHRLRQSLWHQVLSANQEAVSEDRLYPFVDTILNYFTMFLVLDKRSSMDVCPQYRIADLLADRYSTIRIAIPDFALRILTTIGLADNKPVMRSSTAVIVEVKRLYVVSKGRPRTLHWFTESCDWYAWKCLIMKENITQALTQGYLAMCLDKGKKKHHLIIIVGLFFTLLEFTQFDDAGWLPSAGDGTDKIAKDITTLLPIDRCPTVVFSNRPIFQVPRRTLLGPDNLAFNESFISSLINGIQVVNQDHNVVVGIAKDILPLFSNTVPDKVMPEDLQLYNFAQEITDFYHDVAHNEDVAMQYRNPSNPLVDSPPRNPNTNQPDPTWTRDTDDYSPTTSRTKKLKRTRTISPEALEKVEETGQDLFATASNKKPKKTSKKTRIIDRMKPKPSRQKASKSKAD</sequence>
<protein>
    <submittedName>
        <fullName evidence="2">Uncharacterized protein</fullName>
    </submittedName>
</protein>
<evidence type="ECO:0000313" key="2">
    <source>
        <dbReference type="EMBL" id="PBK85253.1"/>
    </source>
</evidence>
<dbReference type="InParanoid" id="A0A2H3DAF2"/>
<feature type="compositionally biased region" description="Basic residues" evidence="1">
    <location>
        <begin position="383"/>
        <end position="392"/>
    </location>
</feature>
<organism evidence="2 3">
    <name type="scientific">Armillaria gallica</name>
    <name type="common">Bulbous honey fungus</name>
    <name type="synonym">Armillaria bulbosa</name>
    <dbReference type="NCBI Taxonomy" id="47427"/>
    <lineage>
        <taxon>Eukaryota</taxon>
        <taxon>Fungi</taxon>
        <taxon>Dikarya</taxon>
        <taxon>Basidiomycota</taxon>
        <taxon>Agaricomycotina</taxon>
        <taxon>Agaricomycetes</taxon>
        <taxon>Agaricomycetidae</taxon>
        <taxon>Agaricales</taxon>
        <taxon>Marasmiineae</taxon>
        <taxon>Physalacriaceae</taxon>
        <taxon>Armillaria</taxon>
    </lineage>
</organism>
<evidence type="ECO:0000256" key="1">
    <source>
        <dbReference type="SAM" id="MobiDB-lite"/>
    </source>
</evidence>
<feature type="compositionally biased region" description="Basic residues" evidence="1">
    <location>
        <begin position="400"/>
        <end position="413"/>
    </location>
</feature>
<reference evidence="3" key="1">
    <citation type="journal article" date="2017" name="Nat. Ecol. Evol.">
        <title>Genome expansion and lineage-specific genetic innovations in the forest pathogenic fungi Armillaria.</title>
        <authorList>
            <person name="Sipos G."/>
            <person name="Prasanna A.N."/>
            <person name="Walter M.C."/>
            <person name="O'Connor E."/>
            <person name="Balint B."/>
            <person name="Krizsan K."/>
            <person name="Kiss B."/>
            <person name="Hess J."/>
            <person name="Varga T."/>
            <person name="Slot J."/>
            <person name="Riley R."/>
            <person name="Boka B."/>
            <person name="Rigling D."/>
            <person name="Barry K."/>
            <person name="Lee J."/>
            <person name="Mihaltcheva S."/>
            <person name="LaButti K."/>
            <person name="Lipzen A."/>
            <person name="Waldron R."/>
            <person name="Moloney N.M."/>
            <person name="Sperisen C."/>
            <person name="Kredics L."/>
            <person name="Vagvoelgyi C."/>
            <person name="Patrignani A."/>
            <person name="Fitzpatrick D."/>
            <person name="Nagy I."/>
            <person name="Doyle S."/>
            <person name="Anderson J.B."/>
            <person name="Grigoriev I.V."/>
            <person name="Gueldener U."/>
            <person name="Muensterkoetter M."/>
            <person name="Nagy L.G."/>
        </authorList>
    </citation>
    <scope>NUCLEOTIDE SEQUENCE [LARGE SCALE GENOMIC DNA]</scope>
    <source>
        <strain evidence="3">Ar21-2</strain>
    </source>
</reference>
<accession>A0A2H3DAF2</accession>